<dbReference type="EMBL" id="CP040098">
    <property type="protein sequence ID" value="QCQ22571.1"/>
    <property type="molecule type" value="Genomic_DNA"/>
</dbReference>
<dbReference type="InterPro" id="IPR036421">
    <property type="entry name" value="Fe_dep_repressor_sf"/>
</dbReference>
<comment type="similarity">
    <text evidence="1">Belongs to the DtxR/MntR family.</text>
</comment>
<dbReference type="KEGG" id="dax:FDQ92_10585"/>
<dbReference type="RefSeq" id="WP_137424855.1">
    <property type="nucleotide sequence ID" value="NZ_CP040098.1"/>
</dbReference>
<evidence type="ECO:0000313" key="9">
    <source>
        <dbReference type="Proteomes" id="UP000298602"/>
    </source>
</evidence>
<feature type="domain" description="HTH dtxR-type" evidence="7">
    <location>
        <begin position="15"/>
        <end position="76"/>
    </location>
</feature>
<evidence type="ECO:0000256" key="5">
    <source>
        <dbReference type="ARBA" id="ARBA00023163"/>
    </source>
</evidence>
<dbReference type="PANTHER" id="PTHR33238">
    <property type="entry name" value="IRON (METAL) DEPENDENT REPRESSOR, DTXR FAMILY"/>
    <property type="match status" value="1"/>
</dbReference>
<dbReference type="GO" id="GO:0003677">
    <property type="term" value="F:DNA binding"/>
    <property type="evidence" value="ECO:0007669"/>
    <property type="project" value="UniProtKB-KW"/>
</dbReference>
<dbReference type="Gene3D" id="1.10.60.10">
    <property type="entry name" value="Iron dependent repressor, metal binding and dimerisation domain"/>
    <property type="match status" value="1"/>
</dbReference>
<dbReference type="PANTHER" id="PTHR33238:SF7">
    <property type="entry name" value="IRON-DEPENDENT TRANSCRIPTIONAL REGULATOR"/>
    <property type="match status" value="1"/>
</dbReference>
<proteinExistence type="inferred from homology"/>
<dbReference type="InterPro" id="IPR022689">
    <property type="entry name" value="Iron_dep_repressor"/>
</dbReference>
<comment type="function">
    <text evidence="6">In the presence of manganese, represses expression of mntH and mntS. Up-regulates expression of mntP.</text>
</comment>
<evidence type="ECO:0000256" key="2">
    <source>
        <dbReference type="ARBA" id="ARBA00022386"/>
    </source>
</evidence>
<dbReference type="GO" id="GO:0003700">
    <property type="term" value="F:DNA-binding transcription factor activity"/>
    <property type="evidence" value="ECO:0007669"/>
    <property type="project" value="InterPro"/>
</dbReference>
<dbReference type="SMART" id="SM00529">
    <property type="entry name" value="HTH_DTXR"/>
    <property type="match status" value="1"/>
</dbReference>
<dbReference type="InterPro" id="IPR022687">
    <property type="entry name" value="HTH_DTXR"/>
</dbReference>
<dbReference type="SUPFAM" id="SSF47979">
    <property type="entry name" value="Iron-dependent repressor protein, dimerization domain"/>
    <property type="match status" value="1"/>
</dbReference>
<evidence type="ECO:0000259" key="7">
    <source>
        <dbReference type="PROSITE" id="PS50944"/>
    </source>
</evidence>
<dbReference type="Pfam" id="PF02742">
    <property type="entry name" value="Fe_dep_repr_C"/>
    <property type="match status" value="1"/>
</dbReference>
<dbReference type="Gene3D" id="1.10.10.10">
    <property type="entry name" value="Winged helix-like DNA-binding domain superfamily/Winged helix DNA-binding domain"/>
    <property type="match status" value="1"/>
</dbReference>
<sequence>MDPSKSGGGRSPGPLTSVMEDYLEAIFDLDQAQKVVRVKDIARRMGVKMPTVTSMLKTLHDRGLVQYRKYEYVDLTAAGRRVGKEMRRRHGLLANFLTGILKVDPATADEEACRMEHSLSTDTLERLTDFMHFVCDCPRAGANWLERFEEYRRRGSPPEDCPERSAVFSAQLKQRINREDPKDVNDIQS</sequence>
<dbReference type="PROSITE" id="PS50944">
    <property type="entry name" value="HTH_DTXR"/>
    <property type="match status" value="1"/>
</dbReference>
<keyword evidence="4" id="KW-0238">DNA-binding</keyword>
<dbReference type="Proteomes" id="UP000298602">
    <property type="component" value="Chromosome"/>
</dbReference>
<dbReference type="AlphaFoldDB" id="A0A4V1ERR6"/>
<dbReference type="InterPro" id="IPR036388">
    <property type="entry name" value="WH-like_DNA-bd_sf"/>
</dbReference>
<evidence type="ECO:0000256" key="6">
    <source>
        <dbReference type="ARBA" id="ARBA00025185"/>
    </source>
</evidence>
<reference evidence="8 9" key="1">
    <citation type="submission" date="2019-05" db="EMBL/GenBank/DDBJ databases">
        <title>The Complete Genome Sequence of the n-alkane-degrading Desulfoglaeba alkanexedens ALDC reveals multiple alkylsuccinate synthase gene clusters.</title>
        <authorList>
            <person name="Callaghan A.V."/>
            <person name="Davidova I.A."/>
            <person name="Duncan K.E."/>
            <person name="Morris B."/>
            <person name="McInerney M.J."/>
        </authorList>
    </citation>
    <scope>NUCLEOTIDE SEQUENCE [LARGE SCALE GENOMIC DNA]</scope>
    <source>
        <strain evidence="8 9">ALDC</strain>
    </source>
</reference>
<evidence type="ECO:0000256" key="4">
    <source>
        <dbReference type="ARBA" id="ARBA00023125"/>
    </source>
</evidence>
<protein>
    <recommendedName>
        <fullName evidence="2">Transcriptional regulator MntR</fullName>
    </recommendedName>
</protein>
<evidence type="ECO:0000256" key="1">
    <source>
        <dbReference type="ARBA" id="ARBA00007871"/>
    </source>
</evidence>
<dbReference type="OrthoDB" id="9791355at2"/>
<dbReference type="SUPFAM" id="SSF46785">
    <property type="entry name" value="Winged helix' DNA-binding domain"/>
    <property type="match status" value="1"/>
</dbReference>
<organism evidence="8 9">
    <name type="scientific">Desulfoglaeba alkanexedens ALDC</name>
    <dbReference type="NCBI Taxonomy" id="980445"/>
    <lineage>
        <taxon>Bacteria</taxon>
        <taxon>Pseudomonadati</taxon>
        <taxon>Thermodesulfobacteriota</taxon>
        <taxon>Syntrophobacteria</taxon>
        <taxon>Syntrophobacterales</taxon>
        <taxon>Syntrophobacteraceae</taxon>
        <taxon>Desulfoglaeba</taxon>
    </lineage>
</organism>
<keyword evidence="5" id="KW-0804">Transcription</keyword>
<keyword evidence="9" id="KW-1185">Reference proteome</keyword>
<dbReference type="Pfam" id="PF01325">
    <property type="entry name" value="Fe_dep_repress"/>
    <property type="match status" value="1"/>
</dbReference>
<evidence type="ECO:0000313" key="8">
    <source>
        <dbReference type="EMBL" id="QCQ22571.1"/>
    </source>
</evidence>
<gene>
    <name evidence="8" type="ORF">FDQ92_10585</name>
</gene>
<accession>A0A4V1ERR6</accession>
<dbReference type="GO" id="GO:0046914">
    <property type="term" value="F:transition metal ion binding"/>
    <property type="evidence" value="ECO:0007669"/>
    <property type="project" value="InterPro"/>
</dbReference>
<keyword evidence="3" id="KW-0805">Transcription regulation</keyword>
<dbReference type="GO" id="GO:0046983">
    <property type="term" value="F:protein dimerization activity"/>
    <property type="evidence" value="ECO:0007669"/>
    <property type="project" value="InterPro"/>
</dbReference>
<name>A0A4V1ERR6_9BACT</name>
<dbReference type="InterPro" id="IPR001367">
    <property type="entry name" value="Fe_dep_repressor"/>
</dbReference>
<evidence type="ECO:0000256" key="3">
    <source>
        <dbReference type="ARBA" id="ARBA00023015"/>
    </source>
</evidence>
<reference evidence="8 9" key="2">
    <citation type="submission" date="2019-05" db="EMBL/GenBank/DDBJ databases">
        <authorList>
            <person name="Suflita J.M."/>
            <person name="Marks C.R."/>
        </authorList>
    </citation>
    <scope>NUCLEOTIDE SEQUENCE [LARGE SCALE GENOMIC DNA]</scope>
    <source>
        <strain evidence="8 9">ALDC</strain>
    </source>
</reference>
<dbReference type="InterPro" id="IPR050536">
    <property type="entry name" value="DtxR_MntR_Metal-Reg"/>
</dbReference>
<dbReference type="InterPro" id="IPR036390">
    <property type="entry name" value="WH_DNA-bd_sf"/>
</dbReference>